<dbReference type="EMBL" id="CADILH010000005">
    <property type="protein sequence ID" value="CAB3933569.1"/>
    <property type="molecule type" value="Genomic_DNA"/>
</dbReference>
<dbReference type="GeneID" id="92763259"/>
<dbReference type="CDD" id="cd03089">
    <property type="entry name" value="PMM_PGM"/>
    <property type="match status" value="1"/>
</dbReference>
<keyword evidence="4 7" id="KW-0479">Metal-binding</keyword>
<protein>
    <submittedName>
        <fullName evidence="12">Phosphomannomutase/phosphoglucomutase</fullName>
        <ecNumber evidence="12">5.4.2.2</ecNumber>
    </submittedName>
</protein>
<evidence type="ECO:0000256" key="2">
    <source>
        <dbReference type="ARBA" id="ARBA00010231"/>
    </source>
</evidence>
<dbReference type="PANTHER" id="PTHR43771:SF2">
    <property type="entry name" value="PHOSPHOMANNOMUTASE_PHOSPHOGLUCOMUTASE"/>
    <property type="match status" value="1"/>
</dbReference>
<evidence type="ECO:0000256" key="7">
    <source>
        <dbReference type="RuleBase" id="RU004326"/>
    </source>
</evidence>
<dbReference type="Pfam" id="PF02880">
    <property type="entry name" value="PGM_PMM_III"/>
    <property type="match status" value="1"/>
</dbReference>
<accession>A0A6S7FC15</accession>
<dbReference type="InterPro" id="IPR005846">
    <property type="entry name" value="A-D-PHexomutase_a/b/a-III"/>
</dbReference>
<dbReference type="Pfam" id="PF02878">
    <property type="entry name" value="PGM_PMM_I"/>
    <property type="match status" value="1"/>
</dbReference>
<dbReference type="AlphaFoldDB" id="A0A6S7FC15"/>
<dbReference type="Proteomes" id="UP000494183">
    <property type="component" value="Unassembled WGS sequence"/>
</dbReference>
<evidence type="ECO:0000313" key="12">
    <source>
        <dbReference type="EMBL" id="CAB3933569.1"/>
    </source>
</evidence>
<sequence>MHGTFGWDTPQILDAVFKAYDIRGTVPDEIDARFAHSLGMAAGTQAREQGARSIVVGRDGRLSSVELAAALQAGLRSAGMHVIDIGMATTPMVYFATRLMDTGAGIAVTGSHNPPAHNGFKIVLDGASLYGEGITALRDAMRLPIESASAAGGRTQMQIMPCYTARLMGDIRMARPMKIAIDCGNGVAGAAAPALFRALGCEVVELFCEVDGSFPGHHPDPADPQNLQDLIYCLRYSDCEVGLAFDGDGDRLGVVTKTGQIIWPDRQLILFARDVLSRNPGAEIIYDVKCSRHVARAITEAGGKATMWKTGHSLIKAKMRETGALLAGEMSGHIFFKERWYGFDDGIYAAARLLEILSGAPDPSALLESLPQSCATPEIKLETAEGEQFDLVAALRAQGQFPGAQSINDLDGIRVDYADGFGLARPSNTTPTVVLRFEGDTVAALARIEEDFRNAFRRIAPHVRLPF</sequence>
<dbReference type="GO" id="GO:0004614">
    <property type="term" value="F:phosphoglucomutase activity"/>
    <property type="evidence" value="ECO:0007669"/>
    <property type="project" value="UniProtKB-EC"/>
</dbReference>
<keyword evidence="6 12" id="KW-0413">Isomerase</keyword>
<evidence type="ECO:0000259" key="8">
    <source>
        <dbReference type="Pfam" id="PF00408"/>
    </source>
</evidence>
<keyword evidence="13" id="KW-1185">Reference proteome</keyword>
<dbReference type="GO" id="GO:0000287">
    <property type="term" value="F:magnesium ion binding"/>
    <property type="evidence" value="ECO:0007669"/>
    <property type="project" value="InterPro"/>
</dbReference>
<dbReference type="InterPro" id="IPR005841">
    <property type="entry name" value="Alpha-D-phosphohexomutase_SF"/>
</dbReference>
<feature type="domain" description="Alpha-D-phosphohexomutase alpha/beta/alpha" evidence="9">
    <location>
        <begin position="16"/>
        <end position="129"/>
    </location>
</feature>
<name>A0A6S7FC15_9BURK</name>
<dbReference type="InterPro" id="IPR036900">
    <property type="entry name" value="A-D-PHexomutase_C_sf"/>
</dbReference>
<evidence type="ECO:0000256" key="4">
    <source>
        <dbReference type="ARBA" id="ARBA00022723"/>
    </source>
</evidence>
<feature type="domain" description="Alpha-D-phosphohexomutase C-terminal" evidence="8">
    <location>
        <begin position="378"/>
        <end position="454"/>
    </location>
</feature>
<dbReference type="PRINTS" id="PR00509">
    <property type="entry name" value="PGMPMM"/>
</dbReference>
<keyword evidence="3" id="KW-0597">Phosphoprotein</keyword>
<dbReference type="Gene3D" id="3.30.310.50">
    <property type="entry name" value="Alpha-D-phosphohexomutase, C-terminal domain"/>
    <property type="match status" value="1"/>
</dbReference>
<feature type="domain" description="Alpha-D-phosphohexomutase alpha/beta/alpha" evidence="11">
    <location>
        <begin position="264"/>
        <end position="372"/>
    </location>
</feature>
<dbReference type="KEGG" id="ais:BUW96_11605"/>
<proteinExistence type="inferred from homology"/>
<dbReference type="InterPro" id="IPR005843">
    <property type="entry name" value="A-D-PHexomutase_C"/>
</dbReference>
<evidence type="ECO:0000256" key="6">
    <source>
        <dbReference type="ARBA" id="ARBA00023235"/>
    </source>
</evidence>
<evidence type="ECO:0000259" key="11">
    <source>
        <dbReference type="Pfam" id="PF02880"/>
    </source>
</evidence>
<dbReference type="OrthoDB" id="9803322at2"/>
<dbReference type="InterPro" id="IPR016055">
    <property type="entry name" value="A-D-PHexomutase_a/b/a-I/II/III"/>
</dbReference>
<comment type="cofactor">
    <cofactor evidence="1">
        <name>Mg(2+)</name>
        <dbReference type="ChEBI" id="CHEBI:18420"/>
    </cofactor>
</comment>
<evidence type="ECO:0000259" key="9">
    <source>
        <dbReference type="Pfam" id="PF02878"/>
    </source>
</evidence>
<evidence type="ECO:0000256" key="3">
    <source>
        <dbReference type="ARBA" id="ARBA00022553"/>
    </source>
</evidence>
<gene>
    <name evidence="12" type="primary">algC_2</name>
    <name evidence="12" type="ORF">LMG6000_03302</name>
</gene>
<evidence type="ECO:0000259" key="10">
    <source>
        <dbReference type="Pfam" id="PF02879"/>
    </source>
</evidence>
<comment type="similarity">
    <text evidence="2 7">Belongs to the phosphohexose mutase family.</text>
</comment>
<dbReference type="InterPro" id="IPR016066">
    <property type="entry name" value="A-D-PHexomutase_CS"/>
</dbReference>
<dbReference type="EC" id="5.4.2.2" evidence="12"/>
<dbReference type="PANTHER" id="PTHR43771">
    <property type="entry name" value="PHOSPHOMANNOMUTASE"/>
    <property type="match status" value="1"/>
</dbReference>
<dbReference type="RefSeq" id="WP_042794428.1">
    <property type="nucleotide sequence ID" value="NZ_CADIJK010000003.1"/>
</dbReference>
<evidence type="ECO:0000256" key="5">
    <source>
        <dbReference type="ARBA" id="ARBA00022842"/>
    </source>
</evidence>
<keyword evidence="5 7" id="KW-0460">Magnesium</keyword>
<dbReference type="InterPro" id="IPR005845">
    <property type="entry name" value="A-D-PHexomutase_a/b/a-II"/>
</dbReference>
<feature type="domain" description="Alpha-D-phosphohexomutase alpha/beta/alpha" evidence="10">
    <location>
        <begin position="173"/>
        <end position="259"/>
    </location>
</feature>
<reference evidence="12 13" key="1">
    <citation type="submission" date="2020-04" db="EMBL/GenBank/DDBJ databases">
        <authorList>
            <person name="De Canck E."/>
        </authorList>
    </citation>
    <scope>NUCLEOTIDE SEQUENCE [LARGE SCALE GENOMIC DNA]</scope>
    <source>
        <strain evidence="12 13">LMG 6000</strain>
    </source>
</reference>
<dbReference type="Gene3D" id="3.40.120.10">
    <property type="entry name" value="Alpha-D-Glucose-1,6-Bisphosphate, subunit A, domain 3"/>
    <property type="match status" value="3"/>
</dbReference>
<evidence type="ECO:0000256" key="1">
    <source>
        <dbReference type="ARBA" id="ARBA00001946"/>
    </source>
</evidence>
<dbReference type="PROSITE" id="PS00710">
    <property type="entry name" value="PGM_PMM"/>
    <property type="match status" value="1"/>
</dbReference>
<organism evidence="12 13">
    <name type="scientific">Achromobacter insolitus</name>
    <dbReference type="NCBI Taxonomy" id="217204"/>
    <lineage>
        <taxon>Bacteria</taxon>
        <taxon>Pseudomonadati</taxon>
        <taxon>Pseudomonadota</taxon>
        <taxon>Betaproteobacteria</taxon>
        <taxon>Burkholderiales</taxon>
        <taxon>Alcaligenaceae</taxon>
        <taxon>Achromobacter</taxon>
    </lineage>
</organism>
<evidence type="ECO:0000313" key="13">
    <source>
        <dbReference type="Proteomes" id="UP000494183"/>
    </source>
</evidence>
<dbReference type="Pfam" id="PF00408">
    <property type="entry name" value="PGM_PMM_IV"/>
    <property type="match status" value="1"/>
</dbReference>
<dbReference type="SUPFAM" id="SSF55957">
    <property type="entry name" value="Phosphoglucomutase, C-terminal domain"/>
    <property type="match status" value="1"/>
</dbReference>
<dbReference type="GO" id="GO:0005975">
    <property type="term" value="P:carbohydrate metabolic process"/>
    <property type="evidence" value="ECO:0007669"/>
    <property type="project" value="InterPro"/>
</dbReference>
<dbReference type="InterPro" id="IPR005844">
    <property type="entry name" value="A-D-PHexomutase_a/b/a-I"/>
</dbReference>
<dbReference type="Pfam" id="PF02879">
    <property type="entry name" value="PGM_PMM_II"/>
    <property type="match status" value="1"/>
</dbReference>
<dbReference type="SUPFAM" id="SSF53738">
    <property type="entry name" value="Phosphoglucomutase, first 3 domains"/>
    <property type="match status" value="3"/>
</dbReference>